<comment type="caution">
    <text evidence="1">The sequence shown here is derived from an EMBL/GenBank/DDBJ whole genome shotgun (WGS) entry which is preliminary data.</text>
</comment>
<organism evidence="1 2">
    <name type="scientific">Characodon lateralis</name>
    <dbReference type="NCBI Taxonomy" id="208331"/>
    <lineage>
        <taxon>Eukaryota</taxon>
        <taxon>Metazoa</taxon>
        <taxon>Chordata</taxon>
        <taxon>Craniata</taxon>
        <taxon>Vertebrata</taxon>
        <taxon>Euteleostomi</taxon>
        <taxon>Actinopterygii</taxon>
        <taxon>Neopterygii</taxon>
        <taxon>Teleostei</taxon>
        <taxon>Neoteleostei</taxon>
        <taxon>Acanthomorphata</taxon>
        <taxon>Ovalentaria</taxon>
        <taxon>Atherinomorphae</taxon>
        <taxon>Cyprinodontiformes</taxon>
        <taxon>Goodeidae</taxon>
        <taxon>Characodon</taxon>
    </lineage>
</organism>
<accession>A0ABU7DT69</accession>
<evidence type="ECO:0000313" key="2">
    <source>
        <dbReference type="Proteomes" id="UP001352852"/>
    </source>
</evidence>
<keyword evidence="2" id="KW-1185">Reference proteome</keyword>
<proteinExistence type="predicted"/>
<evidence type="ECO:0000313" key="1">
    <source>
        <dbReference type="EMBL" id="MED6277615.1"/>
    </source>
</evidence>
<sequence length="116" mass="13562">MKDKFIYFYSIHTRGNPNCFTGRRRRATERQWNPWRAPRPKLLLSERAKEIGINNIIMIAETFAKKICKVFVRPFSSVVKQKHNGSMNSPLNQKMLKENVQLSVHDLELNRTFAAG</sequence>
<dbReference type="EMBL" id="JAHUTJ010033975">
    <property type="protein sequence ID" value="MED6277615.1"/>
    <property type="molecule type" value="Genomic_DNA"/>
</dbReference>
<name>A0ABU7DT69_9TELE</name>
<protein>
    <submittedName>
        <fullName evidence="1">Uncharacterized protein</fullName>
    </submittedName>
</protein>
<reference evidence="1 2" key="1">
    <citation type="submission" date="2021-06" db="EMBL/GenBank/DDBJ databases">
        <authorList>
            <person name="Palmer J.M."/>
        </authorList>
    </citation>
    <scope>NUCLEOTIDE SEQUENCE [LARGE SCALE GENOMIC DNA]</scope>
    <source>
        <strain evidence="1 2">CL_MEX2019</strain>
        <tissue evidence="1">Muscle</tissue>
    </source>
</reference>
<dbReference type="Proteomes" id="UP001352852">
    <property type="component" value="Unassembled WGS sequence"/>
</dbReference>
<gene>
    <name evidence="1" type="ORF">CHARACLAT_015320</name>
</gene>